<accession>A0ACB8R8J6</accession>
<evidence type="ECO:0000313" key="2">
    <source>
        <dbReference type="Proteomes" id="UP000814033"/>
    </source>
</evidence>
<comment type="caution">
    <text evidence="1">The sequence shown here is derived from an EMBL/GenBank/DDBJ whole genome shotgun (WGS) entry which is preliminary data.</text>
</comment>
<protein>
    <submittedName>
        <fullName evidence="1">Uncharacterized protein</fullName>
    </submittedName>
</protein>
<keyword evidence="2" id="KW-1185">Reference proteome</keyword>
<organism evidence="1 2">
    <name type="scientific">Auriscalpium vulgare</name>
    <dbReference type="NCBI Taxonomy" id="40419"/>
    <lineage>
        <taxon>Eukaryota</taxon>
        <taxon>Fungi</taxon>
        <taxon>Dikarya</taxon>
        <taxon>Basidiomycota</taxon>
        <taxon>Agaricomycotina</taxon>
        <taxon>Agaricomycetes</taxon>
        <taxon>Russulales</taxon>
        <taxon>Auriscalpiaceae</taxon>
        <taxon>Auriscalpium</taxon>
    </lineage>
</organism>
<dbReference type="EMBL" id="MU276205">
    <property type="protein sequence ID" value="KAI0040333.1"/>
    <property type="molecule type" value="Genomic_DNA"/>
</dbReference>
<dbReference type="Proteomes" id="UP000814033">
    <property type="component" value="Unassembled WGS sequence"/>
</dbReference>
<reference evidence="1" key="1">
    <citation type="submission" date="2021-02" db="EMBL/GenBank/DDBJ databases">
        <authorList>
            <consortium name="DOE Joint Genome Institute"/>
            <person name="Ahrendt S."/>
            <person name="Looney B.P."/>
            <person name="Miyauchi S."/>
            <person name="Morin E."/>
            <person name="Drula E."/>
            <person name="Courty P.E."/>
            <person name="Chicoki N."/>
            <person name="Fauchery L."/>
            <person name="Kohler A."/>
            <person name="Kuo A."/>
            <person name="Labutti K."/>
            <person name="Pangilinan J."/>
            <person name="Lipzen A."/>
            <person name="Riley R."/>
            <person name="Andreopoulos W."/>
            <person name="He G."/>
            <person name="Johnson J."/>
            <person name="Barry K.W."/>
            <person name="Grigoriev I.V."/>
            <person name="Nagy L."/>
            <person name="Hibbett D."/>
            <person name="Henrissat B."/>
            <person name="Matheny P.B."/>
            <person name="Labbe J."/>
            <person name="Martin F."/>
        </authorList>
    </citation>
    <scope>NUCLEOTIDE SEQUENCE</scope>
    <source>
        <strain evidence="1">FP105234-sp</strain>
    </source>
</reference>
<reference evidence="1" key="2">
    <citation type="journal article" date="2022" name="New Phytol.">
        <title>Evolutionary transition to the ectomycorrhizal habit in the genomes of a hyperdiverse lineage of mushroom-forming fungi.</title>
        <authorList>
            <person name="Looney B."/>
            <person name="Miyauchi S."/>
            <person name="Morin E."/>
            <person name="Drula E."/>
            <person name="Courty P.E."/>
            <person name="Kohler A."/>
            <person name="Kuo A."/>
            <person name="LaButti K."/>
            <person name="Pangilinan J."/>
            <person name="Lipzen A."/>
            <person name="Riley R."/>
            <person name="Andreopoulos W."/>
            <person name="He G."/>
            <person name="Johnson J."/>
            <person name="Nolan M."/>
            <person name="Tritt A."/>
            <person name="Barry K.W."/>
            <person name="Grigoriev I.V."/>
            <person name="Nagy L.G."/>
            <person name="Hibbett D."/>
            <person name="Henrissat B."/>
            <person name="Matheny P.B."/>
            <person name="Labbe J."/>
            <person name="Martin F.M."/>
        </authorList>
    </citation>
    <scope>NUCLEOTIDE SEQUENCE</scope>
    <source>
        <strain evidence="1">FP105234-sp</strain>
    </source>
</reference>
<name>A0ACB8R8J6_9AGAM</name>
<evidence type="ECO:0000313" key="1">
    <source>
        <dbReference type="EMBL" id="KAI0040333.1"/>
    </source>
</evidence>
<gene>
    <name evidence="1" type="ORF">FA95DRAFT_887547</name>
</gene>
<proteinExistence type="predicted"/>
<sequence>MAVPPAVVLSLHDLLLAKYFFLAFYTVLLYDHLCTLQAELQTFWKKRKTPFLYLFIFVRYYAPLAMSVVAFAFFSPKLTLDMCRHWMYFLPIAVTLGLMILCGALMAVRVYALWGKNRLVLGFCVTYLTAQAIVGIWSMLLPGGKPFPYTLNNYQFHYCVYVAPTLGRSSSLVYVLMDLCYDIVVFLLTVSRTLYIYHMGRGARRNGLVYHLARDGSMYFGGIFVVNFIWVIMIYVTRPGLHALLAMPQSIINVILVTRITLNLREAVHGPAVIDERTLDGIALSDFRPSHAAPKAPRFSSRVSAFTSNDVALVT</sequence>